<dbReference type="AlphaFoldDB" id="A0A846QLP9"/>
<proteinExistence type="inferred from homology"/>
<feature type="domain" description="Leucine-binding protein" evidence="3">
    <location>
        <begin position="28"/>
        <end position="397"/>
    </location>
</feature>
<evidence type="ECO:0000256" key="2">
    <source>
        <dbReference type="ARBA" id="ARBA00022729"/>
    </source>
</evidence>
<dbReference type="Proteomes" id="UP000580856">
    <property type="component" value="Unassembled WGS sequence"/>
</dbReference>
<dbReference type="Pfam" id="PF13458">
    <property type="entry name" value="Peripla_BP_6"/>
    <property type="match status" value="1"/>
</dbReference>
<reference evidence="4 5" key="1">
    <citation type="submission" date="2020-03" db="EMBL/GenBank/DDBJ databases">
        <title>Genomic Encyclopedia of Type Strains, Phase IV (KMG-IV): sequencing the most valuable type-strain genomes for metagenomic binning, comparative biology and taxonomic classification.</title>
        <authorList>
            <person name="Goeker M."/>
        </authorList>
    </citation>
    <scope>NUCLEOTIDE SEQUENCE [LARGE SCALE GENOMIC DNA]</scope>
    <source>
        <strain evidence="4 5">DSM 24233</strain>
    </source>
</reference>
<dbReference type="EMBL" id="JAATJA010000003">
    <property type="protein sequence ID" value="NJB69031.1"/>
    <property type="molecule type" value="Genomic_DNA"/>
</dbReference>
<gene>
    <name evidence="4" type="ORF">GGQ74_002725</name>
</gene>
<dbReference type="InterPro" id="IPR028082">
    <property type="entry name" value="Peripla_BP_I"/>
</dbReference>
<dbReference type="CDD" id="cd19978">
    <property type="entry name" value="PBP1_ABC_ligand_binding-like"/>
    <property type="match status" value="1"/>
</dbReference>
<sequence length="412" mass="44955">MNRRMAHALALTLAVVVLQALCAWSAEPIRIGMSAAFTGSARALGIETYRGAAAYLDRVNELGGVHGRRIELCAMDDGYAPVPAITNTVELVENQRVFALFGYVGTPTVTRMLPLLRRYQDRGLLLLFPVTGTMSIRTRPYESSVFNLRTSYFGELDALIDSLVNSGRRRIAVFYQADAFGRNGWDGARRALFRHGLSLAGEASYRRGEPFEASMIEQAHIIMRSNPDAIVAVGTSGPCAGFIRDARLSGFIGPIGCVSFANSERLEELLTEASRAHGRDMSRGVVISQVVPSYEDTSLPAVREYRELMESGAPLPPGVLAKDNYVPPLYSFASFEAYLSARLLVEGLLRSGANPSRAALAHAFESMHAIDLGIGVPLSFARTKHQALSSVTLTAIRDRRFVPVDTIEGWQP</sequence>
<evidence type="ECO:0000256" key="1">
    <source>
        <dbReference type="ARBA" id="ARBA00010062"/>
    </source>
</evidence>
<evidence type="ECO:0000313" key="4">
    <source>
        <dbReference type="EMBL" id="NJB69031.1"/>
    </source>
</evidence>
<keyword evidence="2" id="KW-0732">Signal</keyword>
<dbReference type="SUPFAM" id="SSF53822">
    <property type="entry name" value="Periplasmic binding protein-like I"/>
    <property type="match status" value="1"/>
</dbReference>
<accession>A0A846QLP9</accession>
<dbReference type="InterPro" id="IPR028081">
    <property type="entry name" value="Leu-bd"/>
</dbReference>
<dbReference type="RefSeq" id="WP_167942120.1">
    <property type="nucleotide sequence ID" value="NZ_JAATJA010000003.1"/>
</dbReference>
<dbReference type="PANTHER" id="PTHR47235">
    <property type="entry name" value="BLR6548 PROTEIN"/>
    <property type="match status" value="1"/>
</dbReference>
<name>A0A846QLP9_9BACT</name>
<protein>
    <submittedName>
        <fullName evidence="4">ABC-type branched-subunit amino acid transport system substrate-binding protein</fullName>
    </submittedName>
</protein>
<dbReference type="Gene3D" id="3.40.50.2300">
    <property type="match status" value="2"/>
</dbReference>
<evidence type="ECO:0000313" key="5">
    <source>
        <dbReference type="Proteomes" id="UP000580856"/>
    </source>
</evidence>
<keyword evidence="5" id="KW-1185">Reference proteome</keyword>
<comment type="similarity">
    <text evidence="1">Belongs to the leucine-binding protein family.</text>
</comment>
<organism evidence="4 5">
    <name type="scientific">Desulfobaculum xiamenense</name>
    <dbReference type="NCBI Taxonomy" id="995050"/>
    <lineage>
        <taxon>Bacteria</taxon>
        <taxon>Pseudomonadati</taxon>
        <taxon>Thermodesulfobacteriota</taxon>
        <taxon>Desulfovibrionia</taxon>
        <taxon>Desulfovibrionales</taxon>
        <taxon>Desulfovibrionaceae</taxon>
        <taxon>Desulfobaculum</taxon>
    </lineage>
</organism>
<comment type="caution">
    <text evidence="4">The sequence shown here is derived from an EMBL/GenBank/DDBJ whole genome shotgun (WGS) entry which is preliminary data.</text>
</comment>
<dbReference type="PANTHER" id="PTHR47235:SF1">
    <property type="entry name" value="BLR6548 PROTEIN"/>
    <property type="match status" value="1"/>
</dbReference>
<evidence type="ECO:0000259" key="3">
    <source>
        <dbReference type="Pfam" id="PF13458"/>
    </source>
</evidence>